<feature type="signal peptide" evidence="2">
    <location>
        <begin position="1"/>
        <end position="39"/>
    </location>
</feature>
<sequence>MSAARRRSGWFPLAIHAHRSVWLVLRSFALLSMPSTASTSSHGPAPAPAPPPPNERMPLSSVPDLTKFFPPLIQDAICAEMNRGAEGAYYDEFEQLYWMYSGWDEVREDFERVWRPMIDEVEDYLDLRFAARGGGNMELRAELARVEANLLPRATQVHLRRQGPAGLAILRQRHFARHPVLEPSRRLTALPSLRSRRDS</sequence>
<protein>
    <submittedName>
        <fullName evidence="3">RHTO0S07e05886g1_1</fullName>
    </submittedName>
</protein>
<gene>
    <name evidence="3" type="ORF">RHTO0S_07e05886g</name>
</gene>
<dbReference type="AlphaFoldDB" id="A0A061B7T4"/>
<name>A0A061B7T4_RHOTO</name>
<feature type="chain" id="PRO_5001594357" evidence="2">
    <location>
        <begin position="40"/>
        <end position="199"/>
    </location>
</feature>
<proteinExistence type="predicted"/>
<evidence type="ECO:0000313" key="3">
    <source>
        <dbReference type="EMBL" id="CDR42958.1"/>
    </source>
</evidence>
<feature type="compositionally biased region" description="Pro residues" evidence="1">
    <location>
        <begin position="45"/>
        <end position="55"/>
    </location>
</feature>
<evidence type="ECO:0000256" key="2">
    <source>
        <dbReference type="SAM" id="SignalP"/>
    </source>
</evidence>
<reference evidence="3" key="1">
    <citation type="journal article" date="2014" name="Genome Announc.">
        <title>Draft genome sequence of Rhodosporidium toruloides CECT1137, an oleaginous yeast of biotechnological interest.</title>
        <authorList>
            <person name="Morin N."/>
            <person name="Calcas X."/>
            <person name="Devillers H."/>
            <person name="Durrens P."/>
            <person name="Sherman D.J."/>
            <person name="Nicaud J.-M."/>
            <person name="Neuveglise C."/>
        </authorList>
    </citation>
    <scope>NUCLEOTIDE SEQUENCE</scope>
    <source>
        <strain evidence="3">CECT1137</strain>
    </source>
</reference>
<evidence type="ECO:0000256" key="1">
    <source>
        <dbReference type="SAM" id="MobiDB-lite"/>
    </source>
</evidence>
<organism evidence="3">
    <name type="scientific">Rhodotorula toruloides</name>
    <name type="common">Yeast</name>
    <name type="synonym">Rhodosporidium toruloides</name>
    <dbReference type="NCBI Taxonomy" id="5286"/>
    <lineage>
        <taxon>Eukaryota</taxon>
        <taxon>Fungi</taxon>
        <taxon>Dikarya</taxon>
        <taxon>Basidiomycota</taxon>
        <taxon>Pucciniomycotina</taxon>
        <taxon>Microbotryomycetes</taxon>
        <taxon>Sporidiobolales</taxon>
        <taxon>Sporidiobolaceae</taxon>
        <taxon>Rhodotorula</taxon>
    </lineage>
</organism>
<keyword evidence="2" id="KW-0732">Signal</keyword>
<accession>A0A061B7T4</accession>
<feature type="region of interest" description="Disordered" evidence="1">
    <location>
        <begin position="36"/>
        <end position="57"/>
    </location>
</feature>
<dbReference type="EMBL" id="LK052942">
    <property type="protein sequence ID" value="CDR42958.1"/>
    <property type="molecule type" value="Genomic_DNA"/>
</dbReference>